<evidence type="ECO:0000313" key="1">
    <source>
        <dbReference type="EMBL" id="EKE29886.1"/>
    </source>
</evidence>
<reference evidence="1" key="1">
    <citation type="journal article" date="2012" name="Science">
        <title>Fermentation, hydrogen, and sulfur metabolism in multiple uncultivated bacterial phyla.</title>
        <authorList>
            <person name="Wrighton K.C."/>
            <person name="Thomas B.C."/>
            <person name="Sharon I."/>
            <person name="Miller C.S."/>
            <person name="Castelle C.J."/>
            <person name="VerBerkmoes N.C."/>
            <person name="Wilkins M.J."/>
            <person name="Hettich R.L."/>
            <person name="Lipton M.S."/>
            <person name="Williams K.H."/>
            <person name="Long P.E."/>
            <person name="Banfield J.F."/>
        </authorList>
    </citation>
    <scope>NUCLEOTIDE SEQUENCE [LARGE SCALE GENOMIC DNA]</scope>
</reference>
<gene>
    <name evidence="1" type="ORF">ACD_2C00079G0003</name>
</gene>
<comment type="caution">
    <text evidence="1">The sequence shown here is derived from an EMBL/GenBank/DDBJ whole genome shotgun (WGS) entry which is preliminary data.</text>
</comment>
<organism evidence="1">
    <name type="scientific">uncultured bacterium</name>
    <name type="common">gcode 4</name>
    <dbReference type="NCBI Taxonomy" id="1234023"/>
    <lineage>
        <taxon>Bacteria</taxon>
        <taxon>environmental samples</taxon>
    </lineage>
</organism>
<protein>
    <submittedName>
        <fullName evidence="1">Uncharacterized protein</fullName>
    </submittedName>
</protein>
<name>K2FFA2_9BACT</name>
<sequence>MKLSEKIDYLVDSNEIKWVQLSVLKTKEQYESILSNDLWMDSRLPDTETETCASVFNWLEFNKEKITSQAVVIHTDGKPIWILSFVITPIHIFNKESRYLRRRWDDIEILDFKAATSEDLPDFIISPAWTKILDEYRWKYTIRWFSLYESIMKEIIANAPPKTGIEAIAQWQYWPENMKEWSNLISNLPVWSILPKDRIDFNFGILSQPTKWSKSTAKFAKYLGLSELTEVCNSKTLWPIFYKRIT</sequence>
<proteinExistence type="predicted"/>
<accession>K2FFA2</accession>
<dbReference type="AlphaFoldDB" id="K2FFA2"/>
<dbReference type="EMBL" id="AMFJ01000079">
    <property type="protein sequence ID" value="EKE29886.1"/>
    <property type="molecule type" value="Genomic_DNA"/>
</dbReference>